<name>A0A811UB84_CERCA</name>
<feature type="compositionally biased region" description="Basic and acidic residues" evidence="1">
    <location>
        <begin position="60"/>
        <end position="73"/>
    </location>
</feature>
<feature type="compositionally biased region" description="Low complexity" evidence="1">
    <location>
        <begin position="38"/>
        <end position="56"/>
    </location>
</feature>
<dbReference type="OrthoDB" id="4066896at2759"/>
<feature type="region of interest" description="Disordered" evidence="1">
    <location>
        <begin position="38"/>
        <end position="127"/>
    </location>
</feature>
<gene>
    <name evidence="2" type="ORF">CCAP1982_LOCUS4305</name>
</gene>
<accession>A0A811UB84</accession>
<sequence>MVKIVKKKDIEHNVLYLLRYVRIYEYDTLDRFQRLGFGRKSTPASSSASTESSGSSRNRKSNEKSEKLRELTELLRGNRSSPTPPPIPPPRKPRSGSHSASNSLERADTQVQVPAGSSSFDGAGQSNSFMSSRIDDIMLMDHEEKVTDLHVKPNVNTKQSNDNDFAKQSNNVCGKSNACTTVGKAENREHSIAQTNLLRDTLKPNTSLSNFESLMLMSREKSKSPPPKSSANIGASSSVNVGVAQLADSSDIATKLTRPESRTVIGSYTQRAYHFDRHHFLKLTFRLGNTKNLRGVHCVIVCGETKLLALSIQQPTRRKRVVSKRRKLGLLQWESKGK</sequence>
<dbReference type="EMBL" id="CAJHJT010000001">
    <property type="protein sequence ID" value="CAD6995598.1"/>
    <property type="molecule type" value="Genomic_DNA"/>
</dbReference>
<feature type="compositionally biased region" description="Polar residues" evidence="1">
    <location>
        <begin position="96"/>
        <end position="127"/>
    </location>
</feature>
<dbReference type="Proteomes" id="UP000606786">
    <property type="component" value="Unassembled WGS sequence"/>
</dbReference>
<protein>
    <submittedName>
        <fullName evidence="2">(Mediterranean fruit fly) hypothetical protein</fullName>
    </submittedName>
</protein>
<dbReference type="AlphaFoldDB" id="A0A811UB84"/>
<evidence type="ECO:0000256" key="1">
    <source>
        <dbReference type="SAM" id="MobiDB-lite"/>
    </source>
</evidence>
<evidence type="ECO:0000313" key="3">
    <source>
        <dbReference type="Proteomes" id="UP000606786"/>
    </source>
</evidence>
<keyword evidence="3" id="KW-1185">Reference proteome</keyword>
<reference evidence="2" key="1">
    <citation type="submission" date="2020-11" db="EMBL/GenBank/DDBJ databases">
        <authorList>
            <person name="Whitehead M."/>
        </authorList>
    </citation>
    <scope>NUCLEOTIDE SEQUENCE</scope>
    <source>
        <strain evidence="2">EGII</strain>
    </source>
</reference>
<proteinExistence type="predicted"/>
<organism evidence="2 3">
    <name type="scientific">Ceratitis capitata</name>
    <name type="common">Mediterranean fruit fly</name>
    <name type="synonym">Tephritis capitata</name>
    <dbReference type="NCBI Taxonomy" id="7213"/>
    <lineage>
        <taxon>Eukaryota</taxon>
        <taxon>Metazoa</taxon>
        <taxon>Ecdysozoa</taxon>
        <taxon>Arthropoda</taxon>
        <taxon>Hexapoda</taxon>
        <taxon>Insecta</taxon>
        <taxon>Pterygota</taxon>
        <taxon>Neoptera</taxon>
        <taxon>Endopterygota</taxon>
        <taxon>Diptera</taxon>
        <taxon>Brachycera</taxon>
        <taxon>Muscomorpha</taxon>
        <taxon>Tephritoidea</taxon>
        <taxon>Tephritidae</taxon>
        <taxon>Ceratitis</taxon>
        <taxon>Ceratitis</taxon>
    </lineage>
</organism>
<comment type="caution">
    <text evidence="2">The sequence shown here is derived from an EMBL/GenBank/DDBJ whole genome shotgun (WGS) entry which is preliminary data.</text>
</comment>
<evidence type="ECO:0000313" key="2">
    <source>
        <dbReference type="EMBL" id="CAD6995598.1"/>
    </source>
</evidence>